<keyword evidence="1 2" id="KW-0694">RNA-binding</keyword>
<accession>A0A8J5ZM95</accession>
<reference evidence="5" key="1">
    <citation type="journal article" date="2021" name="Evol. Appl.">
        <title>The genome of the Pyrenean desman and the effects of bottlenecks and inbreeding on the genomic landscape of an endangered species.</title>
        <authorList>
            <person name="Escoda L."/>
            <person name="Castresana J."/>
        </authorList>
    </citation>
    <scope>NUCLEOTIDE SEQUENCE</scope>
    <source>
        <strain evidence="5">IBE-C5619</strain>
    </source>
</reference>
<keyword evidence="5" id="KW-0687">Ribonucleoprotein</keyword>
<dbReference type="InterPro" id="IPR035979">
    <property type="entry name" value="RBD_domain_sf"/>
</dbReference>
<dbReference type="AlphaFoldDB" id="A0A8J5ZM95"/>
<keyword evidence="6" id="KW-1185">Reference proteome</keyword>
<evidence type="ECO:0000313" key="6">
    <source>
        <dbReference type="Proteomes" id="UP000700334"/>
    </source>
</evidence>
<dbReference type="OrthoDB" id="9633593at2759"/>
<name>A0A8J5ZM95_GALPY</name>
<dbReference type="GO" id="GO:0071013">
    <property type="term" value="C:catalytic step 2 spliceosome"/>
    <property type="evidence" value="ECO:0007669"/>
    <property type="project" value="TreeGrafter"/>
</dbReference>
<protein>
    <submittedName>
        <fullName evidence="5">Heterogeneous nuclear ribonucleoprotein A1</fullName>
    </submittedName>
</protein>
<dbReference type="EMBL" id="JAGFMF010012132">
    <property type="protein sequence ID" value="KAG8507014.1"/>
    <property type="molecule type" value="Genomic_DNA"/>
</dbReference>
<evidence type="ECO:0000256" key="2">
    <source>
        <dbReference type="PROSITE-ProRule" id="PRU00176"/>
    </source>
</evidence>
<evidence type="ECO:0000256" key="3">
    <source>
        <dbReference type="SAM" id="MobiDB-lite"/>
    </source>
</evidence>
<dbReference type="PANTHER" id="PTHR48026:SF2">
    <property type="entry name" value="HETEROGENEOUS NUCLEAR RIBONUCLEOPROTEIN A1-RELATED"/>
    <property type="match status" value="1"/>
</dbReference>
<gene>
    <name evidence="5" type="ORF">J0S82_009423</name>
</gene>
<dbReference type="InterPro" id="IPR000504">
    <property type="entry name" value="RRM_dom"/>
</dbReference>
<dbReference type="GO" id="GO:0000398">
    <property type="term" value="P:mRNA splicing, via spliceosome"/>
    <property type="evidence" value="ECO:0007669"/>
    <property type="project" value="TreeGrafter"/>
</dbReference>
<dbReference type="Proteomes" id="UP000700334">
    <property type="component" value="Unassembled WGS sequence"/>
</dbReference>
<dbReference type="SUPFAM" id="SSF54928">
    <property type="entry name" value="RNA-binding domain, RBD"/>
    <property type="match status" value="1"/>
</dbReference>
<proteinExistence type="predicted"/>
<evidence type="ECO:0000256" key="1">
    <source>
        <dbReference type="ARBA" id="ARBA00022884"/>
    </source>
</evidence>
<dbReference type="SMART" id="SM00360">
    <property type="entry name" value="RRM"/>
    <property type="match status" value="1"/>
</dbReference>
<sequence length="182" mass="20561">MSKHHKVSPSRAIMSKSESSSTEREQLQKLFIRGLSSETTNESLRSHVEKWGRSQTVWYESAKHQVIQRLGVCHYVTVEEILKDPQYGKTEVVELLTDGGSGKKRGFAFRTFDDRDSVDMIVIQKYHTMNGHHCEGNTHPTPNLAVVGKLLTTFRCQPTLHSSLQECLGLATIWIAEHGLSL</sequence>
<feature type="domain" description="RRM" evidence="4">
    <location>
        <begin position="28"/>
        <end position="137"/>
    </location>
</feature>
<dbReference type="GO" id="GO:0003730">
    <property type="term" value="F:mRNA 3'-UTR binding"/>
    <property type="evidence" value="ECO:0007669"/>
    <property type="project" value="TreeGrafter"/>
</dbReference>
<dbReference type="InterPro" id="IPR012677">
    <property type="entry name" value="Nucleotide-bd_a/b_plait_sf"/>
</dbReference>
<organism evidence="5 6">
    <name type="scientific">Galemys pyrenaicus</name>
    <name type="common">Iberian desman</name>
    <name type="synonym">Pyrenean desman</name>
    <dbReference type="NCBI Taxonomy" id="202257"/>
    <lineage>
        <taxon>Eukaryota</taxon>
        <taxon>Metazoa</taxon>
        <taxon>Chordata</taxon>
        <taxon>Craniata</taxon>
        <taxon>Vertebrata</taxon>
        <taxon>Euteleostomi</taxon>
        <taxon>Mammalia</taxon>
        <taxon>Eutheria</taxon>
        <taxon>Laurasiatheria</taxon>
        <taxon>Eulipotyphla</taxon>
        <taxon>Talpidae</taxon>
        <taxon>Galemys</taxon>
    </lineage>
</organism>
<dbReference type="Gene3D" id="3.30.70.330">
    <property type="match status" value="1"/>
</dbReference>
<evidence type="ECO:0000313" key="5">
    <source>
        <dbReference type="EMBL" id="KAG8507014.1"/>
    </source>
</evidence>
<evidence type="ECO:0000259" key="4">
    <source>
        <dbReference type="PROSITE" id="PS50102"/>
    </source>
</evidence>
<dbReference type="PANTHER" id="PTHR48026">
    <property type="entry name" value="HOMOLOGOUS TO DROSOPHILA SQD (SQUID) PROTEIN"/>
    <property type="match status" value="1"/>
</dbReference>
<dbReference type="PROSITE" id="PS50102">
    <property type="entry name" value="RRM"/>
    <property type="match status" value="1"/>
</dbReference>
<comment type="caution">
    <text evidence="5">The sequence shown here is derived from an EMBL/GenBank/DDBJ whole genome shotgun (WGS) entry which is preliminary data.</text>
</comment>
<feature type="region of interest" description="Disordered" evidence="3">
    <location>
        <begin position="1"/>
        <end position="23"/>
    </location>
</feature>